<feature type="domain" description="Multidrug resistance protein MdtA-like barrel-sandwich hybrid" evidence="5">
    <location>
        <begin position="94"/>
        <end position="232"/>
    </location>
</feature>
<feature type="domain" description="Multidrug resistance protein MdtA-like beta-barrel" evidence="6">
    <location>
        <begin position="240"/>
        <end position="327"/>
    </location>
</feature>
<dbReference type="SUPFAM" id="SSF111369">
    <property type="entry name" value="HlyD-like secretion proteins"/>
    <property type="match status" value="1"/>
</dbReference>
<dbReference type="GO" id="GO:0046677">
    <property type="term" value="P:response to antibiotic"/>
    <property type="evidence" value="ECO:0007669"/>
    <property type="project" value="TreeGrafter"/>
</dbReference>
<protein>
    <submittedName>
        <fullName evidence="8">Efflux RND transporter periplasmic adaptor subunit</fullName>
    </submittedName>
</protein>
<evidence type="ECO:0000259" key="6">
    <source>
        <dbReference type="Pfam" id="PF25944"/>
    </source>
</evidence>
<dbReference type="Gene3D" id="2.40.420.20">
    <property type="match status" value="1"/>
</dbReference>
<dbReference type="FunFam" id="2.40.420.20:FF:000001">
    <property type="entry name" value="Efflux RND transporter periplasmic adaptor subunit"/>
    <property type="match status" value="1"/>
</dbReference>
<dbReference type="InterPro" id="IPR058624">
    <property type="entry name" value="MdtA-like_HH"/>
</dbReference>
<dbReference type="InterPro" id="IPR058627">
    <property type="entry name" value="MdtA-like_C"/>
</dbReference>
<feature type="domain" description="Multidrug resistance protein MdtA-like alpha-helical hairpin" evidence="4">
    <location>
        <begin position="134"/>
        <end position="203"/>
    </location>
</feature>
<dbReference type="RefSeq" id="WP_187738376.1">
    <property type="nucleotide sequence ID" value="NZ_CP060790.1"/>
</dbReference>
<feature type="domain" description="Multidrug resistance protein MdtA-like C-terminal permuted SH3" evidence="7">
    <location>
        <begin position="335"/>
        <end position="396"/>
    </location>
</feature>
<dbReference type="Gene3D" id="2.40.50.100">
    <property type="match status" value="1"/>
</dbReference>
<dbReference type="Pfam" id="PF25944">
    <property type="entry name" value="Beta-barrel_RND"/>
    <property type="match status" value="1"/>
</dbReference>
<dbReference type="Pfam" id="PF25876">
    <property type="entry name" value="HH_MFP_RND"/>
    <property type="match status" value="1"/>
</dbReference>
<dbReference type="PANTHER" id="PTHR30158">
    <property type="entry name" value="ACRA/E-RELATED COMPONENT OF DRUG EFFLUX TRANSPORTER"/>
    <property type="match status" value="1"/>
</dbReference>
<dbReference type="Gene3D" id="2.40.30.170">
    <property type="match status" value="1"/>
</dbReference>
<dbReference type="InterPro" id="IPR058625">
    <property type="entry name" value="MdtA-like_BSH"/>
</dbReference>
<comment type="subcellular location">
    <subcellularLocation>
        <location evidence="1">Cell envelope</location>
    </subcellularLocation>
</comment>
<organism evidence="8 9">
    <name type="scientific">Paenacidovorax monticola</name>
    <dbReference type="NCBI Taxonomy" id="1926868"/>
    <lineage>
        <taxon>Bacteria</taxon>
        <taxon>Pseudomonadati</taxon>
        <taxon>Pseudomonadota</taxon>
        <taxon>Betaproteobacteria</taxon>
        <taxon>Burkholderiales</taxon>
        <taxon>Comamonadaceae</taxon>
        <taxon>Paenacidovorax</taxon>
    </lineage>
</organism>
<dbReference type="Proteomes" id="UP000516057">
    <property type="component" value="Chromosome"/>
</dbReference>
<evidence type="ECO:0000313" key="9">
    <source>
        <dbReference type="Proteomes" id="UP000516057"/>
    </source>
</evidence>
<dbReference type="GO" id="GO:0022857">
    <property type="term" value="F:transmembrane transporter activity"/>
    <property type="evidence" value="ECO:0007669"/>
    <property type="project" value="InterPro"/>
</dbReference>
<dbReference type="AlphaFoldDB" id="A0A7H0HLI6"/>
<dbReference type="Gene3D" id="1.10.287.470">
    <property type="entry name" value="Helix hairpin bin"/>
    <property type="match status" value="1"/>
</dbReference>
<proteinExistence type="inferred from homology"/>
<feature type="region of interest" description="Disordered" evidence="3">
    <location>
        <begin position="1"/>
        <end position="33"/>
    </location>
</feature>
<evidence type="ECO:0000313" key="8">
    <source>
        <dbReference type="EMBL" id="QNP61402.1"/>
    </source>
</evidence>
<comment type="similarity">
    <text evidence="2">Belongs to the membrane fusion protein (MFP) (TC 8.A.1) family.</text>
</comment>
<name>A0A7H0HLI6_9BURK</name>
<reference evidence="8 9" key="1">
    <citation type="submission" date="2020-08" db="EMBL/GenBank/DDBJ databases">
        <title>Genome sequence of Acidovorax monticola KACC 19171T.</title>
        <authorList>
            <person name="Hyun D.-W."/>
            <person name="Bae J.-W."/>
        </authorList>
    </citation>
    <scope>NUCLEOTIDE SEQUENCE [LARGE SCALE GENOMIC DNA]</scope>
    <source>
        <strain evidence="8 9">KACC 19171</strain>
    </source>
</reference>
<evidence type="ECO:0000256" key="2">
    <source>
        <dbReference type="ARBA" id="ARBA00009477"/>
    </source>
</evidence>
<dbReference type="InterPro" id="IPR006143">
    <property type="entry name" value="RND_pump_MFP"/>
</dbReference>
<sequence length="435" mass="45419">MNDAAPSPLGPRLPAPSAISSGTPQAPGGAAAPWRTGSATLGVLLLAGVLSACSKPSAAPAPAKAAPEVGVVVLQKQSQQLDATLPGRTRASLTAEVRPQVSGILQKRLFTEGAQVRQGQQLYQIDDASLRATEASAQAALAKAEASARTLEATARRNAELVKIDAISQQAYEESQAAAAQSRSDVAVAQANLATARINLKYSRIEAPISGRISLSSVTPGALVTANQADALTSIVQLDPIYVDFTQSSSELLQLKRDWEAGRFQKVEGDKIPVRIRLDDGTDYAHQGRLQFAGVIVNATTGSVTLRAVVPNPQGVLMPGMYVQALLPTGLAPEALLVPQQSVTRDLTGKASVLVAKADDVIEKRSITVDRAVGNQWLLQDGLQAGERVVVDGFQRVKPGDKVRAVEVDLRAKAQARKGQPADAVAAAAKPAAAQ</sequence>
<dbReference type="Pfam" id="PF25917">
    <property type="entry name" value="BSH_RND"/>
    <property type="match status" value="1"/>
</dbReference>
<dbReference type="PANTHER" id="PTHR30158:SF3">
    <property type="entry name" value="MULTIDRUG EFFLUX PUMP SUBUNIT ACRA-RELATED"/>
    <property type="match status" value="1"/>
</dbReference>
<dbReference type="Pfam" id="PF25967">
    <property type="entry name" value="RND-MFP_C"/>
    <property type="match status" value="1"/>
</dbReference>
<gene>
    <name evidence="8" type="ORF">H9L24_17480</name>
</gene>
<dbReference type="InterPro" id="IPR058626">
    <property type="entry name" value="MdtA-like_b-barrel"/>
</dbReference>
<accession>A0A7H0HLI6</accession>
<dbReference type="NCBIfam" id="TIGR01730">
    <property type="entry name" value="RND_mfp"/>
    <property type="match status" value="1"/>
</dbReference>
<keyword evidence="9" id="KW-1185">Reference proteome</keyword>
<evidence type="ECO:0000259" key="5">
    <source>
        <dbReference type="Pfam" id="PF25917"/>
    </source>
</evidence>
<evidence type="ECO:0000256" key="3">
    <source>
        <dbReference type="SAM" id="MobiDB-lite"/>
    </source>
</evidence>
<evidence type="ECO:0000256" key="1">
    <source>
        <dbReference type="ARBA" id="ARBA00004196"/>
    </source>
</evidence>
<dbReference type="KEGG" id="amon:H9L24_17480"/>
<dbReference type="GO" id="GO:0005886">
    <property type="term" value="C:plasma membrane"/>
    <property type="evidence" value="ECO:0007669"/>
    <property type="project" value="UniProtKB-SubCell"/>
</dbReference>
<dbReference type="EMBL" id="CP060790">
    <property type="protein sequence ID" value="QNP61402.1"/>
    <property type="molecule type" value="Genomic_DNA"/>
</dbReference>
<evidence type="ECO:0000259" key="7">
    <source>
        <dbReference type="Pfam" id="PF25967"/>
    </source>
</evidence>
<evidence type="ECO:0000259" key="4">
    <source>
        <dbReference type="Pfam" id="PF25876"/>
    </source>
</evidence>